<name>A0A8H4JI71_9HYPO</name>
<feature type="region of interest" description="Disordered" evidence="1">
    <location>
        <begin position="1"/>
        <end position="26"/>
    </location>
</feature>
<evidence type="ECO:0000313" key="2">
    <source>
        <dbReference type="EMBL" id="KAF4427384.1"/>
    </source>
</evidence>
<gene>
    <name evidence="2" type="ORF">FACUT_9674</name>
</gene>
<protein>
    <submittedName>
        <fullName evidence="2">Uncharacterized protein</fullName>
    </submittedName>
</protein>
<organism evidence="2 3">
    <name type="scientific">Fusarium acutatum</name>
    <dbReference type="NCBI Taxonomy" id="78861"/>
    <lineage>
        <taxon>Eukaryota</taxon>
        <taxon>Fungi</taxon>
        <taxon>Dikarya</taxon>
        <taxon>Ascomycota</taxon>
        <taxon>Pezizomycotina</taxon>
        <taxon>Sordariomycetes</taxon>
        <taxon>Hypocreomycetidae</taxon>
        <taxon>Hypocreales</taxon>
        <taxon>Nectriaceae</taxon>
        <taxon>Fusarium</taxon>
        <taxon>Fusarium fujikuroi species complex</taxon>
    </lineage>
</organism>
<keyword evidence="3" id="KW-1185">Reference proteome</keyword>
<accession>A0A8H4JI71</accession>
<evidence type="ECO:0000256" key="1">
    <source>
        <dbReference type="SAM" id="MobiDB-lite"/>
    </source>
</evidence>
<comment type="caution">
    <text evidence="2">The sequence shown here is derived from an EMBL/GenBank/DDBJ whole genome shotgun (WGS) entry which is preliminary data.</text>
</comment>
<dbReference type="EMBL" id="JAADJF010000283">
    <property type="protein sequence ID" value="KAF4427384.1"/>
    <property type="molecule type" value="Genomic_DNA"/>
</dbReference>
<feature type="compositionally biased region" description="Pro residues" evidence="1">
    <location>
        <begin position="1"/>
        <end position="14"/>
    </location>
</feature>
<proteinExistence type="predicted"/>
<dbReference type="AlphaFoldDB" id="A0A8H4JI71"/>
<reference evidence="2 3" key="1">
    <citation type="submission" date="2020-01" db="EMBL/GenBank/DDBJ databases">
        <title>Identification and distribution of gene clusters putatively required for synthesis of sphingolipid metabolism inhibitors in phylogenetically diverse species of the filamentous fungus Fusarium.</title>
        <authorList>
            <person name="Kim H.-S."/>
            <person name="Busman M."/>
            <person name="Brown D.W."/>
            <person name="Divon H."/>
            <person name="Uhlig S."/>
            <person name="Proctor R.H."/>
        </authorList>
    </citation>
    <scope>NUCLEOTIDE SEQUENCE [LARGE SCALE GENOMIC DNA]</scope>
    <source>
        <strain evidence="2 3">NRRL 13308</strain>
    </source>
</reference>
<sequence>MGGAPPPPPPPGDAPAPLSGGGRPAGFLSEIQLGKALKKTTTKDSSAAAVCYVEERREHAVKPRSKHDAA</sequence>
<evidence type="ECO:0000313" key="3">
    <source>
        <dbReference type="Proteomes" id="UP000536711"/>
    </source>
</evidence>
<dbReference type="Proteomes" id="UP000536711">
    <property type="component" value="Unassembled WGS sequence"/>
</dbReference>